<evidence type="ECO:0008006" key="3">
    <source>
        <dbReference type="Google" id="ProtNLM"/>
    </source>
</evidence>
<dbReference type="Proteomes" id="UP000286235">
    <property type="component" value="Unassembled WGS sequence"/>
</dbReference>
<organism evidence="1 2">
    <name type="scientific">Caldibacillus debilis GB1</name>
    <dbReference type="NCBI Taxonomy" id="1339248"/>
    <lineage>
        <taxon>Bacteria</taxon>
        <taxon>Bacillati</taxon>
        <taxon>Bacillota</taxon>
        <taxon>Bacilli</taxon>
        <taxon>Bacillales</taxon>
        <taxon>Bacillaceae</taxon>
        <taxon>Caldibacillus</taxon>
    </lineage>
</organism>
<proteinExistence type="predicted"/>
<dbReference type="AlphaFoldDB" id="A0A420VH46"/>
<protein>
    <recommendedName>
        <fullName evidence="3">Transposase</fullName>
    </recommendedName>
</protein>
<sequence>MTERKTRKEHILKIDRKTAECVKQALQEVKQQDGSVFSTVFKTITSDNGAEFSGLSQEN</sequence>
<accession>A0A420VH46</accession>
<evidence type="ECO:0000313" key="1">
    <source>
        <dbReference type="EMBL" id="RKO62961.1"/>
    </source>
</evidence>
<keyword evidence="2" id="KW-1185">Reference proteome</keyword>
<comment type="caution">
    <text evidence="1">The sequence shown here is derived from an EMBL/GenBank/DDBJ whole genome shotgun (WGS) entry which is preliminary data.</text>
</comment>
<evidence type="ECO:0000313" key="2">
    <source>
        <dbReference type="Proteomes" id="UP000286235"/>
    </source>
</evidence>
<gene>
    <name evidence="1" type="ORF">Cdeb_00048</name>
</gene>
<name>A0A420VH46_9BACI</name>
<dbReference type="InterPro" id="IPR012337">
    <property type="entry name" value="RNaseH-like_sf"/>
</dbReference>
<dbReference type="SUPFAM" id="SSF53098">
    <property type="entry name" value="Ribonuclease H-like"/>
    <property type="match status" value="1"/>
</dbReference>
<reference evidence="1 2" key="1">
    <citation type="submission" date="2013-12" db="EMBL/GenBank/DDBJ databases">
        <title>Genome and proteome characterization of Caldibacillus debilis GB1 derived from a cellulolytic aero-tolerant co-culture.</title>
        <authorList>
            <person name="Wushke S.T."/>
            <person name="Zhang X."/>
            <person name="Fristensky B."/>
            <person name="Wilkins J.A."/>
            <person name="Levin D.B."/>
            <person name="Sparling R."/>
        </authorList>
    </citation>
    <scope>NUCLEOTIDE SEQUENCE [LARGE SCALE GENOMIC DNA]</scope>
    <source>
        <strain evidence="1 2">GB1</strain>
    </source>
</reference>
<dbReference type="EMBL" id="AZRV01000011">
    <property type="protein sequence ID" value="RKO62961.1"/>
    <property type="molecule type" value="Genomic_DNA"/>
</dbReference>